<evidence type="ECO:0000256" key="1">
    <source>
        <dbReference type="SAM" id="MobiDB-lite"/>
    </source>
</evidence>
<reference evidence="3" key="1">
    <citation type="submission" date="2014-04" db="EMBL/GenBank/DDBJ databases">
        <title>Evolutionary Origins and Diversification of the Mycorrhizal Mutualists.</title>
        <authorList>
            <consortium name="DOE Joint Genome Institute"/>
            <consortium name="Mycorrhizal Genomics Consortium"/>
            <person name="Kohler A."/>
            <person name="Kuo A."/>
            <person name="Nagy L.G."/>
            <person name="Floudas D."/>
            <person name="Copeland A."/>
            <person name="Barry K.W."/>
            <person name="Cichocki N."/>
            <person name="Veneault-Fourrey C."/>
            <person name="LaButti K."/>
            <person name="Lindquist E.A."/>
            <person name="Lipzen A."/>
            <person name="Lundell T."/>
            <person name="Morin E."/>
            <person name="Murat C."/>
            <person name="Riley R."/>
            <person name="Ohm R."/>
            <person name="Sun H."/>
            <person name="Tunlid A."/>
            <person name="Henrissat B."/>
            <person name="Grigoriev I.V."/>
            <person name="Hibbett D.S."/>
            <person name="Martin F."/>
        </authorList>
    </citation>
    <scope>NUCLEOTIDE SEQUENCE [LARGE SCALE GENOMIC DNA]</scope>
    <source>
        <strain evidence="3">FD-334 SS-4</strain>
    </source>
</reference>
<accession>A0A0D2P6P4</accession>
<feature type="compositionally biased region" description="Basic and acidic residues" evidence="1">
    <location>
        <begin position="33"/>
        <end position="49"/>
    </location>
</feature>
<dbReference type="OMA" id="RHINLAH"/>
<protein>
    <submittedName>
        <fullName evidence="2">Uncharacterized protein</fullName>
    </submittedName>
</protein>
<keyword evidence="3" id="KW-1185">Reference proteome</keyword>
<name>A0A0D2P6P4_HYPSF</name>
<dbReference type="Proteomes" id="UP000054270">
    <property type="component" value="Unassembled WGS sequence"/>
</dbReference>
<organism evidence="2 3">
    <name type="scientific">Hypholoma sublateritium (strain FD-334 SS-4)</name>
    <dbReference type="NCBI Taxonomy" id="945553"/>
    <lineage>
        <taxon>Eukaryota</taxon>
        <taxon>Fungi</taxon>
        <taxon>Dikarya</taxon>
        <taxon>Basidiomycota</taxon>
        <taxon>Agaricomycotina</taxon>
        <taxon>Agaricomycetes</taxon>
        <taxon>Agaricomycetidae</taxon>
        <taxon>Agaricales</taxon>
        <taxon>Agaricineae</taxon>
        <taxon>Strophariaceae</taxon>
        <taxon>Hypholoma</taxon>
    </lineage>
</organism>
<evidence type="ECO:0000313" key="3">
    <source>
        <dbReference type="Proteomes" id="UP000054270"/>
    </source>
</evidence>
<gene>
    <name evidence="2" type="ORF">HYPSUDRAFT_109238</name>
</gene>
<feature type="non-terminal residue" evidence="2">
    <location>
        <position position="1"/>
    </location>
</feature>
<evidence type="ECO:0000313" key="2">
    <source>
        <dbReference type="EMBL" id="KJA24326.1"/>
    </source>
</evidence>
<dbReference type="OrthoDB" id="3256444at2759"/>
<dbReference type="AlphaFoldDB" id="A0A0D2P6P4"/>
<feature type="region of interest" description="Disordered" evidence="1">
    <location>
        <begin position="33"/>
        <end position="59"/>
    </location>
</feature>
<dbReference type="EMBL" id="KN817537">
    <property type="protein sequence ID" value="KJA24326.1"/>
    <property type="molecule type" value="Genomic_DNA"/>
</dbReference>
<feature type="non-terminal residue" evidence="2">
    <location>
        <position position="110"/>
    </location>
</feature>
<sequence length="110" mass="12771">TLRRHMQSRHKMSYLKWCKANNFDSMLPDDAKERRSQAHEALKQTRVGDHFTTVNPANDHKKLEPFSQELFREAAIQWLIETDQPISAFDHPTYQNMIAMAACATKGVKI</sequence>
<proteinExistence type="predicted"/>
<dbReference type="STRING" id="945553.A0A0D2P6P4"/>